<feature type="domain" description="Restriction endonuclease type II-like" evidence="8">
    <location>
        <begin position="1263"/>
        <end position="1345"/>
    </location>
</feature>
<keyword evidence="3" id="KW-0378">Hydrolase</keyword>
<evidence type="ECO:0000256" key="2">
    <source>
        <dbReference type="ARBA" id="ARBA00022741"/>
    </source>
</evidence>
<evidence type="ECO:0000313" key="9">
    <source>
        <dbReference type="EMBL" id="CRX37119.1"/>
    </source>
</evidence>
<dbReference type="GO" id="GO:0005524">
    <property type="term" value="F:ATP binding"/>
    <property type="evidence" value="ECO:0007669"/>
    <property type="project" value="UniProtKB-KW"/>
</dbReference>
<feature type="domain" description="DNA2/NAM7 helicase helicase" evidence="6">
    <location>
        <begin position="928"/>
        <end position="972"/>
    </location>
</feature>
<gene>
    <name evidence="9" type="ORF">HEPPS_03380</name>
</gene>
<dbReference type="Pfam" id="PF13195">
    <property type="entry name" value="DUF4011"/>
    <property type="match status" value="1"/>
</dbReference>
<feature type="domain" description="DNA2/NAM7 helicase-like C-terminal" evidence="7">
    <location>
        <begin position="1006"/>
        <end position="1191"/>
    </location>
</feature>
<keyword evidence="10" id="KW-1185">Reference proteome</keyword>
<proteinExistence type="inferred from homology"/>
<dbReference type="Proteomes" id="UP000242141">
    <property type="component" value="Unassembled WGS sequence"/>
</dbReference>
<dbReference type="GO" id="GO:0043139">
    <property type="term" value="F:5'-3' DNA helicase activity"/>
    <property type="evidence" value="ECO:0007669"/>
    <property type="project" value="TreeGrafter"/>
</dbReference>
<keyword evidence="5" id="KW-0067">ATP-binding</keyword>
<dbReference type="InterPro" id="IPR050534">
    <property type="entry name" value="Coronavir_polyprotein_1ab"/>
</dbReference>
<protein>
    <submittedName>
        <fullName evidence="9">| / putative DNA helicase / 629680:633741 Reverse</fullName>
    </submittedName>
</protein>
<reference evidence="10" key="1">
    <citation type="submission" date="2015-05" db="EMBL/GenBank/DDBJ databases">
        <authorList>
            <person name="Collingro A."/>
        </authorList>
    </citation>
    <scope>NUCLEOTIDE SEQUENCE [LARGE SCALE GENOMIC DNA]</scope>
    <source>
        <strain evidence="10">Ps</strain>
    </source>
</reference>
<dbReference type="GO" id="GO:0016787">
    <property type="term" value="F:hydrolase activity"/>
    <property type="evidence" value="ECO:0007669"/>
    <property type="project" value="UniProtKB-KW"/>
</dbReference>
<dbReference type="PANTHER" id="PTHR43788">
    <property type="entry name" value="DNA2/NAM7 HELICASE FAMILY MEMBER"/>
    <property type="match status" value="1"/>
</dbReference>
<keyword evidence="4 9" id="KW-0347">Helicase</keyword>
<evidence type="ECO:0000256" key="1">
    <source>
        <dbReference type="ARBA" id="ARBA00007913"/>
    </source>
</evidence>
<dbReference type="Gene3D" id="3.40.50.300">
    <property type="entry name" value="P-loop containing nucleotide triphosphate hydrolases"/>
    <property type="match status" value="3"/>
</dbReference>
<evidence type="ECO:0000259" key="6">
    <source>
        <dbReference type="Pfam" id="PF13086"/>
    </source>
</evidence>
<dbReference type="Pfam" id="PF13086">
    <property type="entry name" value="AAA_11"/>
    <property type="match status" value="2"/>
</dbReference>
<dbReference type="SUPFAM" id="SSF52540">
    <property type="entry name" value="P-loop containing nucleoside triphosphate hydrolases"/>
    <property type="match status" value="1"/>
</dbReference>
<feature type="domain" description="DNA2/NAM7 helicase helicase" evidence="6">
    <location>
        <begin position="339"/>
        <end position="421"/>
    </location>
</feature>
<dbReference type="InterPro" id="IPR041679">
    <property type="entry name" value="DNA2/NAM7-like_C"/>
</dbReference>
<evidence type="ECO:0000256" key="3">
    <source>
        <dbReference type="ARBA" id="ARBA00022801"/>
    </source>
</evidence>
<dbReference type="InterPro" id="IPR025103">
    <property type="entry name" value="DUF4011"/>
</dbReference>
<dbReference type="InterPro" id="IPR047187">
    <property type="entry name" value="SF1_C_Upf1"/>
</dbReference>
<keyword evidence="2" id="KW-0547">Nucleotide-binding</keyword>
<name>A0A0G7ZNG6_9MOLU</name>
<accession>A0A0G7ZNG6</accession>
<evidence type="ECO:0000256" key="5">
    <source>
        <dbReference type="ARBA" id="ARBA00022840"/>
    </source>
</evidence>
<evidence type="ECO:0000259" key="7">
    <source>
        <dbReference type="Pfam" id="PF13087"/>
    </source>
</evidence>
<dbReference type="InterPro" id="IPR027417">
    <property type="entry name" value="P-loop_NTPase"/>
</dbReference>
<dbReference type="Pfam" id="PF13087">
    <property type="entry name" value="AAA_12"/>
    <property type="match status" value="1"/>
</dbReference>
<dbReference type="PANTHER" id="PTHR43788:SF8">
    <property type="entry name" value="DNA-BINDING PROTEIN SMUBP-2"/>
    <property type="match status" value="1"/>
</dbReference>
<dbReference type="EMBL" id="CWGI01000001">
    <property type="protein sequence ID" value="CRX37119.1"/>
    <property type="molecule type" value="Genomic_DNA"/>
</dbReference>
<dbReference type="InterPro" id="IPR041677">
    <property type="entry name" value="DNA2/NAM7_AAA_11"/>
</dbReference>
<dbReference type="InterPro" id="IPR049468">
    <property type="entry name" value="Restrct_endonuc-II-like_dom"/>
</dbReference>
<evidence type="ECO:0000259" key="8">
    <source>
        <dbReference type="Pfam" id="PF18741"/>
    </source>
</evidence>
<evidence type="ECO:0000313" key="10">
    <source>
        <dbReference type="Proteomes" id="UP000242141"/>
    </source>
</evidence>
<dbReference type="Pfam" id="PF18741">
    <property type="entry name" value="MTES_1575"/>
    <property type="match status" value="1"/>
</dbReference>
<organism evidence="9 10">
    <name type="scientific">Candidatus Hepatoplasma crinochetorum</name>
    <dbReference type="NCBI Taxonomy" id="295596"/>
    <lineage>
        <taxon>Bacteria</taxon>
        <taxon>Bacillati</taxon>
        <taxon>Mycoplasmatota</taxon>
        <taxon>Mollicutes</taxon>
        <taxon>Candidatus Hepatoplasmataceae</taxon>
        <taxon>Candidatus Hepatoplasma</taxon>
    </lineage>
</organism>
<comment type="similarity">
    <text evidence="1">Belongs to the DNA2/NAM7 helicase family.</text>
</comment>
<dbReference type="CDD" id="cd18808">
    <property type="entry name" value="SF1_C_Upf1"/>
    <property type="match status" value="1"/>
</dbReference>
<evidence type="ECO:0000256" key="4">
    <source>
        <dbReference type="ARBA" id="ARBA00022806"/>
    </source>
</evidence>
<sequence>MKIKAESDLSNIKISKEIEQELKNFQKKLTNLNKRNRNIWSSKSTIYNFSIFNLEEDQLLKLDNFLKKNIKDLKLNLNLKNLNSDLLNLKNFNLFFWKDNQKIYINKKIKKSLIKKTDQEKSFLIFNNIEKENKKIKNEIGYETLYFIPYYFLTNFSNANKIIPIRSPIFLVPITLILDNNLHKVKMYYDDTRDIIINNFIVENFLKEEEYYFDYEKSFLENIKKLFLNLKKNKKEINNYIDSYNDYLIDFKNYNNTEKFDFLFRIEKSFTIGFFDKYDNAVKRDLNLILKDGYFTKQLEKYSLVNKKSSKKEILSSFFDDDKKNQYNFDEKGLFYVDNLNDQQFYALKKINDDKVKNFVIWGPPGTGKSQTILSIIYDAILKNKKIALISEKRAALDVIYQRLKSLNKFAFYLTDINNKGDFYYQINKSYESSRKILEEEDYIFTSKEKFNEEINKIDNLSSKIFTNLKKMDSINFYKNVDFFGNKKIYELIEDNYFYFKNFNYFLTKNISDEKINAFILEQGKKNDNFYFYLAKINDLFKNNSISKIEKMIEIKEEIVKNYGVEFTKKNDGEISDYFNLLISGKKLNLKKEETHTISLWKNLIENWDEKKYKKTLEYFSNDKLSSFLIEYSIDRFEQLFKFSYDLIYLSFFNFFFVDYINLVIKNNFNFILFSNFLNRDVIEEKYLNAKNDFDILKKQFLIDKKKYDKKFSNVKKDLQAKQSMTKMIVFLQNSFYKLRNYELSKRKIEDLYNKLFFSNLKEQKELITKYKKEEQILNLQFNQFEVIKDLEEEKFEFLKNFLNYLKNEKVKFDKTLQIIEFKIFRERINKYQYIFELREKIFNWKDNYKNFLDLRKTKIKKFSEIAKSYLAKNFLFTYENSNSQFKRIVSDPKKRIGVKTFLKNEGETFKNLYRIWLLNPETISSIFDLKDQFDLVIFDEASQMFIERSLPSIARSKKVVILGDEKQLAPTNFFISRNVDEEFEKFEEEHLIDNKLSLLNYGKTKFPHIMLKYHYRSNFKELIEYSDNVFYNNNLTFISKNGENKDFKPIEYFELKDSFYRSGLNYNEVDKIIEILYQIKNDNKLKDKSIGIITMNSKQEKYLFEKILNISYNDSNFSNWINNEKINLFIKNIENVQGDERDIIIFSTLYGKNEEGKILFNFGPINKYGGVNRINVAITRSKLKMYVITSIMQSDFENFFIRNQAHKNNLESGIYVLYKFLKYCIDSYKNKNKLKSEVEIDKFNSKFEKDLYFEFKKIAKRYNLSVINRDQTYGYKSDFLFFTKNHKVLLLIESDQAIKNSYKSTREKDISNQDFLKVRGYNFYRVWIFNWFNDQKNELKNIEKIIRNNI</sequence>